<evidence type="ECO:0000313" key="3">
    <source>
        <dbReference type="Proteomes" id="UP001065174"/>
    </source>
</evidence>
<sequence>MLKHKKTILVSFAILVLGLRLWLPYFIKNQFENGINQLPNYRCTIDDIDLVIYRGSLMIDSLDVFITTNEVEEPFVNLPFTDISIEWRAILDGAIVGEIFLDHPMLNFNDGEEKSEQQAGDADWTQPILDMIPVRINRFEIKDGELNFENKSSQPPVNLSITNWHLIATNLTNAKDHTQDLPSTISTTATLFETGHADISGDLNILKPLPDMDLSYKLESINLTEINDFTNAYASFDFEKGFFAIVGEYAMRDGLIKGYIKPVLEEVQIVDLKEDKGTLNTLWQSFVGVVTELTENQKKDQTATIVNLSGDLNDVQTNVLEIVFNIFKNAFVEAFDKEIENSVEFKDLANR</sequence>
<keyword evidence="1" id="KW-0472">Membrane</keyword>
<evidence type="ECO:0000313" key="2">
    <source>
        <dbReference type="EMBL" id="UXP32744.1"/>
    </source>
</evidence>
<keyword evidence="1" id="KW-1133">Transmembrane helix</keyword>
<gene>
    <name evidence="2" type="ORF">N6H18_02045</name>
</gene>
<organism evidence="2 3">
    <name type="scientific">Reichenbachiella agarivorans</name>
    <dbReference type="NCBI Taxonomy" id="2979464"/>
    <lineage>
        <taxon>Bacteria</taxon>
        <taxon>Pseudomonadati</taxon>
        <taxon>Bacteroidota</taxon>
        <taxon>Cytophagia</taxon>
        <taxon>Cytophagales</taxon>
        <taxon>Reichenbachiellaceae</taxon>
        <taxon>Reichenbachiella</taxon>
    </lineage>
</organism>
<dbReference type="RefSeq" id="WP_262310179.1">
    <property type="nucleotide sequence ID" value="NZ_CP106679.1"/>
</dbReference>
<protein>
    <submittedName>
        <fullName evidence="2">DUF748 domain-containing protein</fullName>
    </submittedName>
</protein>
<reference evidence="2" key="1">
    <citation type="submission" date="2022-09" db="EMBL/GenBank/DDBJ databases">
        <title>Comparative genomics and taxonomic characterization of three novel marine species of genus Reichenbachiella exhibiting antioxidant and polysaccharide degradation activities.</title>
        <authorList>
            <person name="Muhammad N."/>
            <person name="Lee Y.-J."/>
            <person name="Ko J."/>
            <person name="Kim S.-G."/>
        </authorList>
    </citation>
    <scope>NUCLEOTIDE SEQUENCE</scope>
    <source>
        <strain evidence="2">BKB1-1</strain>
    </source>
</reference>
<dbReference type="Pfam" id="PF05359">
    <property type="entry name" value="DUF748"/>
    <property type="match status" value="1"/>
</dbReference>
<feature type="transmembrane region" description="Helical" evidence="1">
    <location>
        <begin position="7"/>
        <end position="27"/>
    </location>
</feature>
<proteinExistence type="predicted"/>
<keyword evidence="1" id="KW-0812">Transmembrane</keyword>
<dbReference type="Proteomes" id="UP001065174">
    <property type="component" value="Chromosome"/>
</dbReference>
<keyword evidence="3" id="KW-1185">Reference proteome</keyword>
<evidence type="ECO:0000256" key="1">
    <source>
        <dbReference type="SAM" id="Phobius"/>
    </source>
</evidence>
<dbReference type="EMBL" id="CP106679">
    <property type="protein sequence ID" value="UXP32744.1"/>
    <property type="molecule type" value="Genomic_DNA"/>
</dbReference>
<name>A0ABY6CSA9_9BACT</name>
<dbReference type="InterPro" id="IPR008023">
    <property type="entry name" value="DUF748"/>
</dbReference>
<accession>A0ABY6CSA9</accession>